<accession>A0AAJ1X5H5</accession>
<protein>
    <submittedName>
        <fullName evidence="3">AAA family ATPase</fullName>
    </submittedName>
</protein>
<dbReference type="Gene3D" id="3.40.50.300">
    <property type="entry name" value="P-loop containing nucleotide triphosphate hydrolases"/>
    <property type="match status" value="2"/>
</dbReference>
<sequence length="1147" mass="127429">MRLNRLDLTRYGKFTDVSLTFPHPVQNGPDLHVIYGANEAGKSTLLEAWLDLLFQIPVRSTMGFIHPYQSMRLGAQLEIDNRLHEIVRIKKRDNSLLDANDAPLGEALLHGGLRGLDRASYAAMFSLNGQTLNDGGESILASKGDLGELLFQASAGLADLAGQLEALNENSEAFLNRTGRKGKLRELVADFDELGRQVKDLDTAAAEYKRLSTERDRADEAWKKAREAAEHAQVELIETERRIEARPLLARLERHEAAIATYGPLPEPPEGWLEELPLLDRQETAISTRLETARHAVKSLQDDLKNMPPDQAALDAKEAVEGAEQLKSAHDTALNDLPKRQSELDIVAGAVNECLARLGQGGVEPAVLMPEAAVIGRLRELIEQHSGVKTARESAVLELEEARAEQERAIERLRQAGGSASDQGGLPGLVQKLRREDPDQALRRAEANLIEADARVQSALSAMSPWTGNIEDLVRLNVPERAVLKQLDAQIKDADRLLERAQDRVEQAEQDMAQARARKEAIASADTVTLEEAAQVRTQREAEWSRHRSALTDETALSFEAAMRLDDQVTATLAHQRAHEEMTAGAARALAEAELQLESALKYRTDALARRNDLSQRLGGIVANVSPALPAKMELPEFEAWIDRFDVACAAQVAREKAVREHSLFRQESDRALADICEALRRAGHEIDASSGLAFALETAQSLLDRATRIEALREAEGQARQDVARRARTHATAEAALEEWQAAWNNACSNTWMAGASLGVAEMRAILEELDRLQAHHARMVELTHRIATMQANQNHFEQSVRSLATRLDLDESKPVPELWRGITNRLQAADARENQRAILEQKFETARQSLAKIESEATLHSSRTSEFARYFGVETWADARDSLARAGDLSKLHEARRDVIEDLCVRMHCQTIDEVRDDLESTDTDALEARAESLRADLKALRSAQEEAQDTFRKAEEAVDAVGGDDAVARLEERRQTLLLEMEEGARKHLRQRLGLLAVDAALRRYRDTHRSGMLDRASESFRVMSRDRYSGLAASFDGNHEVLVALGAEGGSKHADQLSEGTRAQLYLALRIAGYHEFVRNNGPVPFIADDIMESFDDSRATEAFALMAQMSEQGQVIYLTHHAHLCEIVRRVCPSVHIHELPE</sequence>
<name>A0AAJ1X5H5_9RHOB</name>
<gene>
    <name evidence="3" type="ORF">NOI20_10490</name>
</gene>
<keyword evidence="1" id="KW-0175">Coiled coil</keyword>
<feature type="coiled-coil region" evidence="1">
    <location>
        <begin position="914"/>
        <end position="990"/>
    </location>
</feature>
<evidence type="ECO:0000259" key="2">
    <source>
        <dbReference type="Pfam" id="PF13514"/>
    </source>
</evidence>
<keyword evidence="4" id="KW-1185">Reference proteome</keyword>
<feature type="domain" description="YhaN AAA" evidence="2">
    <location>
        <begin position="1"/>
        <end position="207"/>
    </location>
</feature>
<reference evidence="3" key="1">
    <citation type="submission" date="2022-07" db="EMBL/GenBank/DDBJ databases">
        <authorList>
            <person name="Otstavnykh N."/>
            <person name="Isaeva M."/>
            <person name="Bystritskaya E."/>
        </authorList>
    </citation>
    <scope>NUCLEOTIDE SEQUENCE</scope>
    <source>
        <strain evidence="3">10Alg 79</strain>
    </source>
</reference>
<evidence type="ECO:0000313" key="4">
    <source>
        <dbReference type="Proteomes" id="UP001227162"/>
    </source>
</evidence>
<evidence type="ECO:0000313" key="3">
    <source>
        <dbReference type="EMBL" id="MDQ2094536.1"/>
    </source>
</evidence>
<dbReference type="PANTHER" id="PTHR41259">
    <property type="entry name" value="DOUBLE-STRAND BREAK REPAIR RAD50 ATPASE, PUTATIVE-RELATED"/>
    <property type="match status" value="1"/>
</dbReference>
<comment type="caution">
    <text evidence="3">The sequence shown here is derived from an EMBL/GenBank/DDBJ whole genome shotgun (WGS) entry which is preliminary data.</text>
</comment>
<dbReference type="EMBL" id="JANFFA010000002">
    <property type="protein sequence ID" value="MDQ2094536.1"/>
    <property type="molecule type" value="Genomic_DNA"/>
</dbReference>
<proteinExistence type="predicted"/>
<dbReference type="Proteomes" id="UP001227162">
    <property type="component" value="Unassembled WGS sequence"/>
</dbReference>
<evidence type="ECO:0000256" key="1">
    <source>
        <dbReference type="SAM" id="Coils"/>
    </source>
</evidence>
<dbReference type="InterPro" id="IPR027417">
    <property type="entry name" value="P-loop_NTPase"/>
</dbReference>
<dbReference type="AlphaFoldDB" id="A0AAJ1X5H5"/>
<reference evidence="3" key="2">
    <citation type="submission" date="2023-04" db="EMBL/GenBank/DDBJ databases">
        <title>'Rhodoalgimonas zhirmunskyi' gen. nov., isolated from a red alga.</title>
        <authorList>
            <person name="Nedashkovskaya O.I."/>
            <person name="Otstavnykh N.Y."/>
            <person name="Bystritskaya E.P."/>
            <person name="Balabanova L.A."/>
            <person name="Isaeva M.P."/>
        </authorList>
    </citation>
    <scope>NUCLEOTIDE SEQUENCE</scope>
    <source>
        <strain evidence="3">10Alg 79</strain>
    </source>
</reference>
<dbReference type="Pfam" id="PF13514">
    <property type="entry name" value="AAA_27"/>
    <property type="match status" value="1"/>
</dbReference>
<dbReference type="RefSeq" id="WP_317626132.1">
    <property type="nucleotide sequence ID" value="NZ_JANFFA010000002.1"/>
</dbReference>
<dbReference type="PANTHER" id="PTHR41259:SF1">
    <property type="entry name" value="DOUBLE-STRAND BREAK REPAIR RAD50 ATPASE, PUTATIVE-RELATED"/>
    <property type="match status" value="1"/>
</dbReference>
<dbReference type="SUPFAM" id="SSF52540">
    <property type="entry name" value="P-loop containing nucleoside triphosphate hydrolases"/>
    <property type="match status" value="1"/>
</dbReference>
<dbReference type="InterPro" id="IPR038734">
    <property type="entry name" value="YhaN_AAA"/>
</dbReference>
<organism evidence="3 4">
    <name type="scientific">Rhodalgimonas zhirmunskyi</name>
    <dbReference type="NCBI Taxonomy" id="2964767"/>
    <lineage>
        <taxon>Bacteria</taxon>
        <taxon>Pseudomonadati</taxon>
        <taxon>Pseudomonadota</taxon>
        <taxon>Alphaproteobacteria</taxon>
        <taxon>Rhodobacterales</taxon>
        <taxon>Roseobacteraceae</taxon>
        <taxon>Rhodalgimonas</taxon>
    </lineage>
</organism>
<feature type="coiled-coil region" evidence="1">
    <location>
        <begin position="392"/>
        <end position="525"/>
    </location>
</feature>